<evidence type="ECO:0000256" key="1">
    <source>
        <dbReference type="ARBA" id="ARBA00023015"/>
    </source>
</evidence>
<keyword evidence="6" id="KW-0863">Zinc-finger</keyword>
<evidence type="ECO:0000313" key="6">
    <source>
        <dbReference type="EMBL" id="SKC57366.1"/>
    </source>
</evidence>
<feature type="region of interest" description="Disordered" evidence="3">
    <location>
        <begin position="122"/>
        <end position="142"/>
    </location>
</feature>
<evidence type="ECO:0000259" key="5">
    <source>
        <dbReference type="Pfam" id="PF13490"/>
    </source>
</evidence>
<keyword evidence="4" id="KW-0472">Membrane</keyword>
<keyword evidence="6" id="KW-0479">Metal-binding</keyword>
<dbReference type="InterPro" id="IPR041916">
    <property type="entry name" value="Anti_sigma_zinc_sf"/>
</dbReference>
<keyword evidence="4" id="KW-1133">Transmembrane helix</keyword>
<dbReference type="AlphaFoldDB" id="A0A1T5K125"/>
<feature type="transmembrane region" description="Helical" evidence="4">
    <location>
        <begin position="101"/>
        <end position="121"/>
    </location>
</feature>
<dbReference type="GO" id="GO:0008270">
    <property type="term" value="F:zinc ion binding"/>
    <property type="evidence" value="ECO:0007669"/>
    <property type="project" value="UniProtKB-KW"/>
</dbReference>
<proteinExistence type="predicted"/>
<gene>
    <name evidence="6" type="ORF">SAMN04324258_1747</name>
</gene>
<organism evidence="6 7">
    <name type="scientific">Krasilnikoviella flava</name>
    <dbReference type="NCBI Taxonomy" id="526729"/>
    <lineage>
        <taxon>Bacteria</taxon>
        <taxon>Bacillati</taxon>
        <taxon>Actinomycetota</taxon>
        <taxon>Actinomycetes</taxon>
        <taxon>Micrococcales</taxon>
        <taxon>Promicromonosporaceae</taxon>
        <taxon>Krasilnikoviella</taxon>
    </lineage>
</organism>
<dbReference type="EMBL" id="FUZQ01000003">
    <property type="protein sequence ID" value="SKC57366.1"/>
    <property type="molecule type" value="Genomic_DNA"/>
</dbReference>
<dbReference type="InterPro" id="IPR027383">
    <property type="entry name" value="Znf_put"/>
</dbReference>
<dbReference type="Gene3D" id="1.10.10.1320">
    <property type="entry name" value="Anti-sigma factor, zinc-finger domain"/>
    <property type="match status" value="1"/>
</dbReference>
<dbReference type="STRING" id="526729.SAMN04324258_1747"/>
<dbReference type="Proteomes" id="UP000189777">
    <property type="component" value="Unassembled WGS sequence"/>
</dbReference>
<sequence length="245" mass="24543">MTATTDPYREWDAAYVLGALGPAERREFEEHLAGCDACRAAVTELAGVPGLLASVPVEHALAAGPRAVVAGEGDDGDLADVVPLAGLAGAARRSRRRRRTLTVAAASALLVAGVGAGLALGPGSDGPGSAPSATTPVAQGTTVDLEPVGAVEVRASLTATARPWGTSLEWSCTYPPRSGAYDPPDAATYTLVLVDHDGGRTVAATWTGSGTASTGLGAASALPLDRIQRVEIARAGGETLASAPL</sequence>
<keyword evidence="6" id="KW-0862">Zinc</keyword>
<keyword evidence="2" id="KW-0804">Transcription</keyword>
<dbReference type="Pfam" id="PF13490">
    <property type="entry name" value="zf-HC2"/>
    <property type="match status" value="1"/>
</dbReference>
<keyword evidence="1" id="KW-0805">Transcription regulation</keyword>
<keyword evidence="4" id="KW-0812">Transmembrane</keyword>
<protein>
    <submittedName>
        <fullName evidence="6">Putative zinc-finger</fullName>
    </submittedName>
</protein>
<reference evidence="6 7" key="1">
    <citation type="submission" date="2017-02" db="EMBL/GenBank/DDBJ databases">
        <authorList>
            <person name="Peterson S.W."/>
        </authorList>
    </citation>
    <scope>NUCLEOTIDE SEQUENCE [LARGE SCALE GENOMIC DNA]</scope>
    <source>
        <strain evidence="6 7">DSM 21481</strain>
    </source>
</reference>
<evidence type="ECO:0000256" key="2">
    <source>
        <dbReference type="ARBA" id="ARBA00023163"/>
    </source>
</evidence>
<name>A0A1T5K125_9MICO</name>
<evidence type="ECO:0000256" key="4">
    <source>
        <dbReference type="SAM" id="Phobius"/>
    </source>
</evidence>
<keyword evidence="7" id="KW-1185">Reference proteome</keyword>
<evidence type="ECO:0000313" key="7">
    <source>
        <dbReference type="Proteomes" id="UP000189777"/>
    </source>
</evidence>
<dbReference type="RefSeq" id="WP_079573536.1">
    <property type="nucleotide sequence ID" value="NZ_FUZQ01000003.1"/>
</dbReference>
<feature type="domain" description="Putative zinc-finger" evidence="5">
    <location>
        <begin position="14"/>
        <end position="39"/>
    </location>
</feature>
<accession>A0A1T5K125</accession>
<evidence type="ECO:0000256" key="3">
    <source>
        <dbReference type="SAM" id="MobiDB-lite"/>
    </source>
</evidence>